<proteinExistence type="predicted"/>
<keyword evidence="1" id="KW-0805">Transcription regulation</keyword>
<dbReference type="AlphaFoldDB" id="A0A9X1LMV2"/>
<dbReference type="GO" id="GO:0000976">
    <property type="term" value="F:transcription cis-regulatory region binding"/>
    <property type="evidence" value="ECO:0007669"/>
    <property type="project" value="TreeGrafter"/>
</dbReference>
<dbReference type="RefSeq" id="WP_227529705.1">
    <property type="nucleotide sequence ID" value="NZ_JAGTTM010000001.1"/>
</dbReference>
<sequence>MSRTADPASPRATLAQVAERAGVSLKTASRALGGEDYVSQDTLSRVLAAAAQLDYQRNAAASLLASGRLADSIGLIMGDFTNPFYSALAQAIEDEVRPRGIHLSVANSRESADEERRVARDFADRQTKALIVVSALHDHAEYAQLQARGVPIVFVDRPAENLAADSVVFDNRAGGRLAARHLRDAGHSRIAFIGDFAWLPTSRERMAGMADVLDGDAPVWRELLRTDVHDVASARAATAGLLALDEPPTAIVAGNNRILLGAREQIGEAADAPALVGFDDAEWARLLGISVVTGDVEALGRRAAALAVHLLGDRRHASEQVVLPMTLTVRESSARHGTSRMG</sequence>
<comment type="caution">
    <text evidence="5">The sequence shown here is derived from an EMBL/GenBank/DDBJ whole genome shotgun (WGS) entry which is preliminary data.</text>
</comment>
<gene>
    <name evidence="5" type="ORF">KEC56_02720</name>
</gene>
<dbReference type="CDD" id="cd06267">
    <property type="entry name" value="PBP1_LacI_sugar_binding-like"/>
    <property type="match status" value="1"/>
</dbReference>
<dbReference type="PANTHER" id="PTHR30146">
    <property type="entry name" value="LACI-RELATED TRANSCRIPTIONAL REPRESSOR"/>
    <property type="match status" value="1"/>
</dbReference>
<dbReference type="GO" id="GO:0003700">
    <property type="term" value="F:DNA-binding transcription factor activity"/>
    <property type="evidence" value="ECO:0007669"/>
    <property type="project" value="TreeGrafter"/>
</dbReference>
<keyword evidence="2 5" id="KW-0238">DNA-binding</keyword>
<organism evidence="5 6">
    <name type="scientific">Microbacterium tenebrionis</name>
    <dbReference type="NCBI Taxonomy" id="2830665"/>
    <lineage>
        <taxon>Bacteria</taxon>
        <taxon>Bacillati</taxon>
        <taxon>Actinomycetota</taxon>
        <taxon>Actinomycetes</taxon>
        <taxon>Micrococcales</taxon>
        <taxon>Microbacteriaceae</taxon>
        <taxon>Microbacterium</taxon>
    </lineage>
</organism>
<dbReference type="SUPFAM" id="SSF53822">
    <property type="entry name" value="Periplasmic binding protein-like I"/>
    <property type="match status" value="1"/>
</dbReference>
<protein>
    <submittedName>
        <fullName evidence="5">LacI family DNA-binding transcriptional regulator</fullName>
    </submittedName>
</protein>
<evidence type="ECO:0000256" key="2">
    <source>
        <dbReference type="ARBA" id="ARBA00023125"/>
    </source>
</evidence>
<keyword evidence="3" id="KW-0804">Transcription</keyword>
<dbReference type="Pfam" id="PF13407">
    <property type="entry name" value="Peripla_BP_4"/>
    <property type="match status" value="1"/>
</dbReference>
<evidence type="ECO:0000259" key="4">
    <source>
        <dbReference type="PROSITE" id="PS50932"/>
    </source>
</evidence>
<reference evidence="5" key="1">
    <citation type="submission" date="2021-04" db="EMBL/GenBank/DDBJ databases">
        <title>Microbacterium tenobrionis sp. nov. and Microbacterium allomyrinae sp. nov., isolated from larvae of Tenobrio molitor and Allomyrina dichotoma, respectively.</title>
        <authorList>
            <person name="Lee S.D."/>
        </authorList>
    </citation>
    <scope>NUCLEOTIDE SEQUENCE</scope>
    <source>
        <strain evidence="5">YMB-B2</strain>
    </source>
</reference>
<dbReference type="CDD" id="cd01392">
    <property type="entry name" value="HTH_LacI"/>
    <property type="match status" value="1"/>
</dbReference>
<evidence type="ECO:0000256" key="3">
    <source>
        <dbReference type="ARBA" id="ARBA00023163"/>
    </source>
</evidence>
<dbReference type="InterPro" id="IPR010982">
    <property type="entry name" value="Lambda_DNA-bd_dom_sf"/>
</dbReference>
<dbReference type="InterPro" id="IPR000843">
    <property type="entry name" value="HTH_LacI"/>
</dbReference>
<dbReference type="Pfam" id="PF00356">
    <property type="entry name" value="LacI"/>
    <property type="match status" value="1"/>
</dbReference>
<dbReference type="Gene3D" id="3.40.50.2300">
    <property type="match status" value="2"/>
</dbReference>
<feature type="domain" description="HTH lacI-type" evidence="4">
    <location>
        <begin position="12"/>
        <end position="66"/>
    </location>
</feature>
<dbReference type="EMBL" id="JAGTTM010000001">
    <property type="protein sequence ID" value="MCC2028445.1"/>
    <property type="molecule type" value="Genomic_DNA"/>
</dbReference>
<dbReference type="Gene3D" id="1.10.260.40">
    <property type="entry name" value="lambda repressor-like DNA-binding domains"/>
    <property type="match status" value="1"/>
</dbReference>
<evidence type="ECO:0000313" key="6">
    <source>
        <dbReference type="Proteomes" id="UP001139289"/>
    </source>
</evidence>
<name>A0A9X1LMV2_9MICO</name>
<dbReference type="InterPro" id="IPR028082">
    <property type="entry name" value="Peripla_BP_I"/>
</dbReference>
<evidence type="ECO:0000256" key="1">
    <source>
        <dbReference type="ARBA" id="ARBA00023015"/>
    </source>
</evidence>
<keyword evidence="6" id="KW-1185">Reference proteome</keyword>
<dbReference type="InterPro" id="IPR025997">
    <property type="entry name" value="SBP_2_dom"/>
</dbReference>
<dbReference type="Proteomes" id="UP001139289">
    <property type="component" value="Unassembled WGS sequence"/>
</dbReference>
<dbReference type="SUPFAM" id="SSF47413">
    <property type="entry name" value="lambda repressor-like DNA-binding domains"/>
    <property type="match status" value="1"/>
</dbReference>
<dbReference type="PANTHER" id="PTHR30146:SF109">
    <property type="entry name" value="HTH-TYPE TRANSCRIPTIONAL REGULATOR GALS"/>
    <property type="match status" value="1"/>
</dbReference>
<evidence type="ECO:0000313" key="5">
    <source>
        <dbReference type="EMBL" id="MCC2028445.1"/>
    </source>
</evidence>
<dbReference type="PROSITE" id="PS50932">
    <property type="entry name" value="HTH_LACI_2"/>
    <property type="match status" value="1"/>
</dbReference>
<dbReference type="SMART" id="SM00354">
    <property type="entry name" value="HTH_LACI"/>
    <property type="match status" value="1"/>
</dbReference>
<accession>A0A9X1LMV2</accession>